<dbReference type="STRING" id="930990.A0A067MC38"/>
<evidence type="ECO:0000313" key="1">
    <source>
        <dbReference type="EMBL" id="KDQ09437.1"/>
    </source>
</evidence>
<reference evidence="2" key="1">
    <citation type="journal article" date="2014" name="Proc. Natl. Acad. Sci. U.S.A.">
        <title>Extensive sampling of basidiomycete genomes demonstrates inadequacy of the white-rot/brown-rot paradigm for wood decay fungi.</title>
        <authorList>
            <person name="Riley R."/>
            <person name="Salamov A.A."/>
            <person name="Brown D.W."/>
            <person name="Nagy L.G."/>
            <person name="Floudas D."/>
            <person name="Held B.W."/>
            <person name="Levasseur A."/>
            <person name="Lombard V."/>
            <person name="Morin E."/>
            <person name="Otillar R."/>
            <person name="Lindquist E.A."/>
            <person name="Sun H."/>
            <person name="LaButti K.M."/>
            <person name="Schmutz J."/>
            <person name="Jabbour D."/>
            <person name="Luo H."/>
            <person name="Baker S.E."/>
            <person name="Pisabarro A.G."/>
            <person name="Walton J.D."/>
            <person name="Blanchette R.A."/>
            <person name="Henrissat B."/>
            <person name="Martin F."/>
            <person name="Cullen D."/>
            <person name="Hibbett D.S."/>
            <person name="Grigoriev I.V."/>
        </authorList>
    </citation>
    <scope>NUCLEOTIDE SEQUENCE [LARGE SCALE GENOMIC DNA]</scope>
    <source>
        <strain evidence="2">FD-172 SS1</strain>
    </source>
</reference>
<dbReference type="AlphaFoldDB" id="A0A067MC38"/>
<dbReference type="OrthoDB" id="3168582at2759"/>
<gene>
    <name evidence="1" type="ORF">BOTBODRAFT_69133</name>
</gene>
<dbReference type="InParanoid" id="A0A067MC38"/>
<protein>
    <submittedName>
        <fullName evidence="1">Uncharacterized protein</fullName>
    </submittedName>
</protein>
<organism evidence="1 2">
    <name type="scientific">Botryobasidium botryosum (strain FD-172 SS1)</name>
    <dbReference type="NCBI Taxonomy" id="930990"/>
    <lineage>
        <taxon>Eukaryota</taxon>
        <taxon>Fungi</taxon>
        <taxon>Dikarya</taxon>
        <taxon>Basidiomycota</taxon>
        <taxon>Agaricomycotina</taxon>
        <taxon>Agaricomycetes</taxon>
        <taxon>Cantharellales</taxon>
        <taxon>Botryobasidiaceae</taxon>
        <taxon>Botryobasidium</taxon>
    </lineage>
</organism>
<dbReference type="HOGENOM" id="CLU_1428745_0_0_1"/>
<keyword evidence="2" id="KW-1185">Reference proteome</keyword>
<dbReference type="EMBL" id="KL198078">
    <property type="protein sequence ID" value="KDQ09437.1"/>
    <property type="molecule type" value="Genomic_DNA"/>
</dbReference>
<sequence>MTRVQQLFEAALALSQRLTANDIPHAFHGGILALALGSPQPTEEIICVVEGGFRRVRVALEGSEELTTMHSTWTDRLFASYNEPIPKVVIEIKNAGEEGPRNLNSATVMSLQHIPRVPFLTVSEFLRAKLKAWNRGDSAEDARDIIFILQQHGQSVDINRILDQDVDRFVGQFPDASEAWVALQQRFGL</sequence>
<name>A0A067MC38_BOTB1</name>
<dbReference type="Proteomes" id="UP000027195">
    <property type="component" value="Unassembled WGS sequence"/>
</dbReference>
<accession>A0A067MC38</accession>
<evidence type="ECO:0000313" key="2">
    <source>
        <dbReference type="Proteomes" id="UP000027195"/>
    </source>
</evidence>
<proteinExistence type="predicted"/>